<organism evidence="1 2">
    <name type="scientific">Ferroacidibacillus organovorans</name>
    <dbReference type="NCBI Taxonomy" id="1765683"/>
    <lineage>
        <taxon>Bacteria</taxon>
        <taxon>Bacillati</taxon>
        <taxon>Bacillota</taxon>
        <taxon>Bacilli</taxon>
        <taxon>Bacillales</taxon>
        <taxon>Alicyclobacillaceae</taxon>
        <taxon>Ferroacidibacillus</taxon>
    </lineage>
</organism>
<gene>
    <name evidence="1" type="ORF">B2M26_03885</name>
</gene>
<dbReference type="RefSeq" id="WP_079289986.1">
    <property type="nucleotide sequence ID" value="NZ_MWPS01000010.1"/>
</dbReference>
<proteinExistence type="predicted"/>
<evidence type="ECO:0000313" key="1">
    <source>
        <dbReference type="EMBL" id="OPG16958.1"/>
    </source>
</evidence>
<evidence type="ECO:0000313" key="2">
    <source>
        <dbReference type="Proteomes" id="UP000190229"/>
    </source>
</evidence>
<reference evidence="1 2" key="1">
    <citation type="submission" date="2017-02" db="EMBL/GenBank/DDBJ databases">
        <title>Draft genome of Acidibacillus ferrooxidans Huett2.</title>
        <authorList>
            <person name="Schopf S."/>
        </authorList>
    </citation>
    <scope>NUCLEOTIDE SEQUENCE [LARGE SCALE GENOMIC DNA]</scope>
    <source>
        <strain evidence="1 2">Huett2</strain>
    </source>
</reference>
<keyword evidence="2" id="KW-1185">Reference proteome</keyword>
<dbReference type="Proteomes" id="UP000190229">
    <property type="component" value="Unassembled WGS sequence"/>
</dbReference>
<dbReference type="EMBL" id="MWPS01000010">
    <property type="protein sequence ID" value="OPG16958.1"/>
    <property type="molecule type" value="Genomic_DNA"/>
</dbReference>
<protein>
    <submittedName>
        <fullName evidence="1">Uncharacterized protein</fullName>
    </submittedName>
</protein>
<accession>A0A1V4EWB8</accession>
<comment type="caution">
    <text evidence="1">The sequence shown here is derived from an EMBL/GenBank/DDBJ whole genome shotgun (WGS) entry which is preliminary data.</text>
</comment>
<name>A0A1V4EWB8_9BACL</name>
<dbReference type="AlphaFoldDB" id="A0A1V4EWB8"/>
<sequence length="103" mass="11783">MAGRELNWDKLSSEAQNELVHQTFFANCPDASGIIANYTREIGAAWRIVERFPYYEIMKYPPGTGSYVSLFKDGIWFKAEGASPPEPSVRLPYNRMVFFQVDP</sequence>